<keyword evidence="19" id="KW-1185">Reference proteome</keyword>
<evidence type="ECO:0000256" key="7">
    <source>
        <dbReference type="ARBA" id="ARBA00022490"/>
    </source>
</evidence>
<evidence type="ECO:0000256" key="12">
    <source>
        <dbReference type="ARBA" id="ARBA00022838"/>
    </source>
</evidence>
<evidence type="ECO:0000256" key="17">
    <source>
        <dbReference type="SAM" id="MobiDB-lite"/>
    </source>
</evidence>
<keyword evidence="7" id="KW-0963">Cytoplasm</keyword>
<sequence>MSRQLVQPQRPLSLTEELEKLEQSITLTLQEIDHNFSQAHRIVTTSILPLVEQYTEHSRDVWDGAKFWKQFFEASANVSLSGYEERPNEEDTVQEPTATEEELSTDITQSTSLDETSHSQETPSSQRLDVPQHGPGDEIDLTSLTISSHSTPRAPAQSQQPVDNMTPSMDYSSSYENLRRQVNAAKSPFDMQDSSTLPSTPGRQPFFPHVSSATPMSSPFIPPTSSAKSPSASRENRYQKPGDPVLHQMLDKTYRVQATPLSKGYGDASSRPKFTVTPKPAASSSRPGYDHSPLSSPELEAPQMHSEIFSSPIKGVNATPGTARKRRTSSNRLRGTPKPGTSVLTPAKKAGKQAVWDSDDDLDDEDFGPSPPKTMQFHIPQSRLMQTPAKEASKRIVTDLLATAGADDLTDDVDDQSPNVVERRGRLEDDTF</sequence>
<dbReference type="GO" id="GO:0042729">
    <property type="term" value="C:DASH complex"/>
    <property type="evidence" value="ECO:0007669"/>
    <property type="project" value="InterPro"/>
</dbReference>
<proteinExistence type="inferred from homology"/>
<feature type="compositionally biased region" description="Acidic residues" evidence="17">
    <location>
        <begin position="357"/>
        <end position="367"/>
    </location>
</feature>
<evidence type="ECO:0000256" key="16">
    <source>
        <dbReference type="ARBA" id="ARBA00023328"/>
    </source>
</evidence>
<feature type="compositionally biased region" description="Polar residues" evidence="17">
    <location>
        <begin position="105"/>
        <end position="127"/>
    </location>
</feature>
<comment type="caution">
    <text evidence="18">The sequence shown here is derived from an EMBL/GenBank/DDBJ whole genome shotgun (WGS) entry which is preliminary data.</text>
</comment>
<keyword evidence="14" id="KW-0539">Nucleus</keyword>
<dbReference type="PANTHER" id="PTHR28200:SF1">
    <property type="entry name" value="DASH COMPLEX SUBUNIT ASK1"/>
    <property type="match status" value="1"/>
</dbReference>
<dbReference type="GO" id="GO:0005874">
    <property type="term" value="C:microtubule"/>
    <property type="evidence" value="ECO:0007669"/>
    <property type="project" value="UniProtKB-KW"/>
</dbReference>
<reference evidence="18" key="1">
    <citation type="submission" date="2022-11" db="EMBL/GenBank/DDBJ databases">
        <authorList>
            <person name="Petersen C."/>
        </authorList>
    </citation>
    <scope>NUCLEOTIDE SEQUENCE</scope>
    <source>
        <strain evidence="18">IBT 34128</strain>
    </source>
</reference>
<dbReference type="PANTHER" id="PTHR28200">
    <property type="entry name" value="DASH COMPLEX SUBUNIT ASK1"/>
    <property type="match status" value="1"/>
</dbReference>
<dbReference type="OrthoDB" id="5573898at2759"/>
<keyword evidence="8" id="KW-0132">Cell division</keyword>
<evidence type="ECO:0000256" key="2">
    <source>
        <dbReference type="ARBA" id="ARBA00004186"/>
    </source>
</evidence>
<keyword evidence="11" id="KW-0159">Chromosome partition</keyword>
<keyword evidence="9" id="KW-0493">Microtubule</keyword>
<evidence type="ECO:0000313" key="19">
    <source>
        <dbReference type="Proteomes" id="UP001141434"/>
    </source>
</evidence>
<keyword evidence="10" id="KW-0498">Mitosis</keyword>
<feature type="compositionally biased region" description="Basic and acidic residues" evidence="17">
    <location>
        <begin position="421"/>
        <end position="432"/>
    </location>
</feature>
<evidence type="ECO:0000256" key="9">
    <source>
        <dbReference type="ARBA" id="ARBA00022701"/>
    </source>
</evidence>
<keyword evidence="15" id="KW-0131">Cell cycle</keyword>
<feature type="compositionally biased region" description="Low complexity" evidence="17">
    <location>
        <begin position="223"/>
        <end position="233"/>
    </location>
</feature>
<keyword evidence="16" id="KW-0137">Centromere</keyword>
<feature type="region of interest" description="Disordered" evidence="17">
    <location>
        <begin position="187"/>
        <end position="376"/>
    </location>
</feature>
<keyword evidence="6" id="KW-0158">Chromosome</keyword>
<evidence type="ECO:0000256" key="4">
    <source>
        <dbReference type="ARBA" id="ARBA00010731"/>
    </source>
</evidence>
<evidence type="ECO:0000256" key="10">
    <source>
        <dbReference type="ARBA" id="ARBA00022776"/>
    </source>
</evidence>
<dbReference type="EMBL" id="JAPMSZ010000009">
    <property type="protein sequence ID" value="KAJ5091674.1"/>
    <property type="molecule type" value="Genomic_DNA"/>
</dbReference>
<name>A0A9W9F174_9EURO</name>
<evidence type="ECO:0000256" key="13">
    <source>
        <dbReference type="ARBA" id="ARBA00023212"/>
    </source>
</evidence>
<evidence type="ECO:0000256" key="8">
    <source>
        <dbReference type="ARBA" id="ARBA00022618"/>
    </source>
</evidence>
<reference evidence="18" key="2">
    <citation type="journal article" date="2023" name="IMA Fungus">
        <title>Comparative genomic study of the Penicillium genus elucidates a diverse pangenome and 15 lateral gene transfer events.</title>
        <authorList>
            <person name="Petersen C."/>
            <person name="Sorensen T."/>
            <person name="Nielsen M.R."/>
            <person name="Sondergaard T.E."/>
            <person name="Sorensen J.L."/>
            <person name="Fitzpatrick D.A."/>
            <person name="Frisvad J.C."/>
            <person name="Nielsen K.L."/>
        </authorList>
    </citation>
    <scope>NUCLEOTIDE SEQUENCE</scope>
    <source>
        <strain evidence="18">IBT 34128</strain>
    </source>
</reference>
<feature type="compositionally biased region" description="Polar residues" evidence="17">
    <location>
        <begin position="192"/>
        <end position="202"/>
    </location>
</feature>
<evidence type="ECO:0000256" key="5">
    <source>
        <dbReference type="ARBA" id="ARBA00014520"/>
    </source>
</evidence>
<dbReference type="AlphaFoldDB" id="A0A9W9F174"/>
<feature type="region of interest" description="Disordered" evidence="17">
    <location>
        <begin position="80"/>
        <end position="175"/>
    </location>
</feature>
<gene>
    <name evidence="18" type="ORF">NUU61_006544</name>
</gene>
<dbReference type="GO" id="GO:0072686">
    <property type="term" value="C:mitotic spindle"/>
    <property type="evidence" value="ECO:0007669"/>
    <property type="project" value="InterPro"/>
</dbReference>
<evidence type="ECO:0000256" key="1">
    <source>
        <dbReference type="ARBA" id="ARBA00004123"/>
    </source>
</evidence>
<dbReference type="GO" id="GO:0051301">
    <property type="term" value="P:cell division"/>
    <property type="evidence" value="ECO:0007669"/>
    <property type="project" value="UniProtKB-KW"/>
</dbReference>
<dbReference type="Proteomes" id="UP001141434">
    <property type="component" value="Unassembled WGS sequence"/>
</dbReference>
<dbReference type="GO" id="GO:0044732">
    <property type="term" value="C:mitotic spindle pole body"/>
    <property type="evidence" value="ECO:0007669"/>
    <property type="project" value="TreeGrafter"/>
</dbReference>
<dbReference type="InterPro" id="IPR013964">
    <property type="entry name" value="DASH_Ask1"/>
</dbReference>
<feature type="compositionally biased region" description="Acidic residues" evidence="17">
    <location>
        <begin position="87"/>
        <end position="104"/>
    </location>
</feature>
<evidence type="ECO:0000256" key="6">
    <source>
        <dbReference type="ARBA" id="ARBA00022454"/>
    </source>
</evidence>
<feature type="region of interest" description="Disordered" evidence="17">
    <location>
        <begin position="404"/>
        <end position="432"/>
    </location>
</feature>
<evidence type="ECO:0000256" key="15">
    <source>
        <dbReference type="ARBA" id="ARBA00023306"/>
    </source>
</evidence>
<keyword evidence="12" id="KW-0995">Kinetochore</keyword>
<dbReference type="GO" id="GO:0008608">
    <property type="term" value="P:attachment of spindle microtubules to kinetochore"/>
    <property type="evidence" value="ECO:0007669"/>
    <property type="project" value="InterPro"/>
</dbReference>
<dbReference type="GeneID" id="81396241"/>
<evidence type="ECO:0000256" key="11">
    <source>
        <dbReference type="ARBA" id="ARBA00022829"/>
    </source>
</evidence>
<evidence type="ECO:0000256" key="3">
    <source>
        <dbReference type="ARBA" id="ARBA00004629"/>
    </source>
</evidence>
<keyword evidence="13" id="KW-0206">Cytoskeleton</keyword>
<comment type="subcellular location">
    <subcellularLocation>
        <location evidence="3">Chromosome</location>
        <location evidence="3">Centromere</location>
        <location evidence="3">Kinetochore</location>
    </subcellularLocation>
    <subcellularLocation>
        <location evidence="2">Cytoplasm</location>
        <location evidence="2">Cytoskeleton</location>
        <location evidence="2">Spindle</location>
    </subcellularLocation>
    <subcellularLocation>
        <location evidence="1">Nucleus</location>
    </subcellularLocation>
</comment>
<comment type="similarity">
    <text evidence="4">Belongs to the DASH complex ASK1 family.</text>
</comment>
<evidence type="ECO:0000313" key="18">
    <source>
        <dbReference type="EMBL" id="KAJ5091674.1"/>
    </source>
</evidence>
<organism evidence="18 19">
    <name type="scientific">Penicillium alfredii</name>
    <dbReference type="NCBI Taxonomy" id="1506179"/>
    <lineage>
        <taxon>Eukaryota</taxon>
        <taxon>Fungi</taxon>
        <taxon>Dikarya</taxon>
        <taxon>Ascomycota</taxon>
        <taxon>Pezizomycotina</taxon>
        <taxon>Eurotiomycetes</taxon>
        <taxon>Eurotiomycetidae</taxon>
        <taxon>Eurotiales</taxon>
        <taxon>Aspergillaceae</taxon>
        <taxon>Penicillium</taxon>
    </lineage>
</organism>
<dbReference type="Pfam" id="PF08655">
    <property type="entry name" value="DASH_Ask1"/>
    <property type="match status" value="1"/>
</dbReference>
<evidence type="ECO:0000256" key="14">
    <source>
        <dbReference type="ARBA" id="ARBA00023242"/>
    </source>
</evidence>
<dbReference type="RefSeq" id="XP_056509872.1">
    <property type="nucleotide sequence ID" value="XM_056657072.1"/>
</dbReference>
<protein>
    <recommendedName>
        <fullName evidence="5">DASH complex subunit ASK1</fullName>
    </recommendedName>
</protein>
<feature type="compositionally biased region" description="Polar residues" evidence="17">
    <location>
        <begin position="142"/>
        <end position="175"/>
    </location>
</feature>
<accession>A0A9W9F174</accession>